<gene>
    <name evidence="6" type="ORF">ACFSVL_33470</name>
</gene>
<dbReference type="EC" id="1.1.-.-" evidence="6"/>
<dbReference type="InterPro" id="IPR006115">
    <property type="entry name" value="6PGDH_NADP-bd"/>
</dbReference>
<dbReference type="PANTHER" id="PTHR43580">
    <property type="entry name" value="OXIDOREDUCTASE GLYR1-RELATED"/>
    <property type="match status" value="1"/>
</dbReference>
<keyword evidence="7" id="KW-1185">Reference proteome</keyword>
<evidence type="ECO:0000256" key="1">
    <source>
        <dbReference type="ARBA" id="ARBA00009080"/>
    </source>
</evidence>
<evidence type="ECO:0000259" key="4">
    <source>
        <dbReference type="Pfam" id="PF03446"/>
    </source>
</evidence>
<reference evidence="7" key="1">
    <citation type="journal article" date="2019" name="Int. J. Syst. Evol. Microbiol.">
        <title>The Global Catalogue of Microorganisms (GCM) 10K type strain sequencing project: providing services to taxonomists for standard genome sequencing and annotation.</title>
        <authorList>
            <consortium name="The Broad Institute Genomics Platform"/>
            <consortium name="The Broad Institute Genome Sequencing Center for Infectious Disease"/>
            <person name="Wu L."/>
            <person name="Ma J."/>
        </authorList>
    </citation>
    <scope>NUCLEOTIDE SEQUENCE [LARGE SCALE GENOMIC DNA]</scope>
    <source>
        <strain evidence="7">CGMCC 4.7641</strain>
    </source>
</reference>
<evidence type="ECO:0000313" key="6">
    <source>
        <dbReference type="EMBL" id="MFD2472347.1"/>
    </source>
</evidence>
<protein>
    <submittedName>
        <fullName evidence="6">NAD(P)-dependent oxidoreductase</fullName>
        <ecNumber evidence="6">1.1.-.-</ecNumber>
    </submittedName>
</protein>
<dbReference type="InterPro" id="IPR029154">
    <property type="entry name" value="HIBADH-like_NADP-bd"/>
</dbReference>
<evidence type="ECO:0000259" key="5">
    <source>
        <dbReference type="Pfam" id="PF14833"/>
    </source>
</evidence>
<dbReference type="EMBL" id="JBHUKS010000026">
    <property type="protein sequence ID" value="MFD2472347.1"/>
    <property type="molecule type" value="Genomic_DNA"/>
</dbReference>
<dbReference type="SUPFAM" id="SSF48179">
    <property type="entry name" value="6-phosphogluconate dehydrogenase C-terminal domain-like"/>
    <property type="match status" value="1"/>
</dbReference>
<dbReference type="PIRSF" id="PIRSF000103">
    <property type="entry name" value="HIBADH"/>
    <property type="match status" value="1"/>
</dbReference>
<dbReference type="PANTHER" id="PTHR43580:SF2">
    <property type="entry name" value="CYTOKINE-LIKE NUCLEAR FACTOR N-PAC"/>
    <property type="match status" value="1"/>
</dbReference>
<evidence type="ECO:0000256" key="2">
    <source>
        <dbReference type="ARBA" id="ARBA00023002"/>
    </source>
</evidence>
<dbReference type="InterPro" id="IPR051265">
    <property type="entry name" value="HIBADH-related_NP60_sf"/>
</dbReference>
<comment type="caution">
    <text evidence="6">The sequence shown here is derived from an EMBL/GenBank/DDBJ whole genome shotgun (WGS) entry which is preliminary data.</text>
</comment>
<accession>A0ABW5HGT3</accession>
<organism evidence="6 7">
    <name type="scientific">Amycolatopsis silviterrae</name>
    <dbReference type="NCBI Taxonomy" id="1656914"/>
    <lineage>
        <taxon>Bacteria</taxon>
        <taxon>Bacillati</taxon>
        <taxon>Actinomycetota</taxon>
        <taxon>Actinomycetes</taxon>
        <taxon>Pseudonocardiales</taxon>
        <taxon>Pseudonocardiaceae</taxon>
        <taxon>Amycolatopsis</taxon>
    </lineage>
</organism>
<dbReference type="PROSITE" id="PS00895">
    <property type="entry name" value="3_HYDROXYISOBUT_DH"/>
    <property type="match status" value="1"/>
</dbReference>
<dbReference type="InterPro" id="IPR013328">
    <property type="entry name" value="6PGD_dom2"/>
</dbReference>
<dbReference type="GO" id="GO:0016491">
    <property type="term" value="F:oxidoreductase activity"/>
    <property type="evidence" value="ECO:0007669"/>
    <property type="project" value="UniProtKB-KW"/>
</dbReference>
<comment type="similarity">
    <text evidence="1">Belongs to the HIBADH-related family.</text>
</comment>
<dbReference type="InterPro" id="IPR008927">
    <property type="entry name" value="6-PGluconate_DH-like_C_sf"/>
</dbReference>
<dbReference type="Proteomes" id="UP001597483">
    <property type="component" value="Unassembled WGS sequence"/>
</dbReference>
<dbReference type="InterPro" id="IPR036291">
    <property type="entry name" value="NAD(P)-bd_dom_sf"/>
</dbReference>
<feature type="domain" description="6-phosphogluconate dehydrogenase NADP-binding" evidence="4">
    <location>
        <begin position="7"/>
        <end position="155"/>
    </location>
</feature>
<feature type="domain" description="3-hydroxyisobutyrate dehydrogenase-like NAD-binding" evidence="5">
    <location>
        <begin position="165"/>
        <end position="283"/>
    </location>
</feature>
<keyword evidence="3" id="KW-0520">NAD</keyword>
<dbReference type="SUPFAM" id="SSF51735">
    <property type="entry name" value="NAD(P)-binding Rossmann-fold domains"/>
    <property type="match status" value="1"/>
</dbReference>
<evidence type="ECO:0000313" key="7">
    <source>
        <dbReference type="Proteomes" id="UP001597483"/>
    </source>
</evidence>
<dbReference type="Gene3D" id="3.40.50.720">
    <property type="entry name" value="NAD(P)-binding Rossmann-like Domain"/>
    <property type="match status" value="1"/>
</dbReference>
<proteinExistence type="inferred from homology"/>
<dbReference type="InterPro" id="IPR015815">
    <property type="entry name" value="HIBADH-related"/>
</dbReference>
<evidence type="ECO:0000256" key="3">
    <source>
        <dbReference type="ARBA" id="ARBA00023027"/>
    </source>
</evidence>
<dbReference type="InterPro" id="IPR002204">
    <property type="entry name" value="3-OH-isobutyrate_DH-rel_CS"/>
</dbReference>
<name>A0ABW5HGT3_9PSEU</name>
<dbReference type="Pfam" id="PF03446">
    <property type="entry name" value="NAD_binding_2"/>
    <property type="match status" value="1"/>
</dbReference>
<sequence length="293" mass="30452">MPATSRRVGFIGLGRMGTAMAGRLLDAGYDVTVWSRSAGKADDLAARGATVGGTPEDAIATGTVFSMLSHEDAVRQVFTAERIRSAPEGFLHVNHATISPEAAREFAALGGRYLSAPVIGRPEAVTAGNLAVMVSGDAAVRAEAEPMLSAIGRRVWDFGDAADAAPTAKISVNYLIIHALQALSESITLLQHGGLDAGRFVEMITDSVFPGPVYRGYGESIATGSYTPPGFTTTLGLKDLDLARRTAGTLGVDLPTGPVLHDVFATAVEQIGADLDWAAIAEVTRQRSGGTTA</sequence>
<dbReference type="RefSeq" id="WP_378309959.1">
    <property type="nucleotide sequence ID" value="NZ_JBHUKS010000026.1"/>
</dbReference>
<keyword evidence="2 6" id="KW-0560">Oxidoreductase</keyword>
<dbReference type="Gene3D" id="1.10.1040.10">
    <property type="entry name" value="N-(1-d-carboxylethyl)-l-norvaline Dehydrogenase, domain 2"/>
    <property type="match status" value="1"/>
</dbReference>
<dbReference type="Pfam" id="PF14833">
    <property type="entry name" value="NAD_binding_11"/>
    <property type="match status" value="1"/>
</dbReference>